<dbReference type="SUPFAM" id="SSF140478">
    <property type="entry name" value="LemA-like"/>
    <property type="match status" value="1"/>
</dbReference>
<evidence type="ECO:0000256" key="1">
    <source>
        <dbReference type="ARBA" id="ARBA00004167"/>
    </source>
</evidence>
<feature type="region of interest" description="Disordered" evidence="6">
    <location>
        <begin position="184"/>
        <end position="205"/>
    </location>
</feature>
<protein>
    <submittedName>
        <fullName evidence="8">LemA family protein</fullName>
    </submittedName>
</protein>
<comment type="subcellular location">
    <subcellularLocation>
        <location evidence="1">Membrane</location>
        <topology evidence="1">Single-pass membrane protein</topology>
    </subcellularLocation>
</comment>
<keyword evidence="3" id="KW-0812">Transmembrane</keyword>
<gene>
    <name evidence="8" type="ORF">HYN51_07765</name>
</gene>
<evidence type="ECO:0000256" key="3">
    <source>
        <dbReference type="ARBA" id="ARBA00022692"/>
    </source>
</evidence>
<name>A0A2Y9TXL4_9GAMM</name>
<evidence type="ECO:0000313" key="9">
    <source>
        <dbReference type="Proteomes" id="UP000244908"/>
    </source>
</evidence>
<keyword evidence="4" id="KW-1133">Transmembrane helix</keyword>
<sequence>MSFSSHFRWLAISLLALMLTGCNYNEIQTQDENVTASWSEVLNQYQRRADLIPNLVSTAKGYASHEADVFKQISDARSRIGSTEQNMAAPDSEEAMRSFQQSQAQLGSALSRLLVIRESYPDLKANEMFSNLMTQLEGTENRIAVARQRYIKAVQDYNLQIRRFPGLITAKILGYKTKQNFLPENSEQISTAPSVDFSPSGSDRR</sequence>
<dbReference type="GO" id="GO:0016020">
    <property type="term" value="C:membrane"/>
    <property type="evidence" value="ECO:0007669"/>
    <property type="project" value="UniProtKB-SubCell"/>
</dbReference>
<keyword evidence="9" id="KW-1185">Reference proteome</keyword>
<proteinExistence type="inferred from homology"/>
<dbReference type="Pfam" id="PF04011">
    <property type="entry name" value="LemA"/>
    <property type="match status" value="1"/>
</dbReference>
<feature type="signal peptide" evidence="7">
    <location>
        <begin position="1"/>
        <end position="25"/>
    </location>
</feature>
<dbReference type="KEGG" id="lpv:HYN51_07765"/>
<dbReference type="Proteomes" id="UP000244908">
    <property type="component" value="Chromosome"/>
</dbReference>
<dbReference type="AlphaFoldDB" id="A0A2Y9TXL4"/>
<dbReference type="InterPro" id="IPR023353">
    <property type="entry name" value="LemA-like_dom_sf"/>
</dbReference>
<evidence type="ECO:0000256" key="4">
    <source>
        <dbReference type="ARBA" id="ARBA00022989"/>
    </source>
</evidence>
<dbReference type="RefSeq" id="WP_108900528.1">
    <property type="nucleotide sequence ID" value="NZ_CP029185.2"/>
</dbReference>
<comment type="similarity">
    <text evidence="2">Belongs to the LemA family.</text>
</comment>
<evidence type="ECO:0000256" key="7">
    <source>
        <dbReference type="SAM" id="SignalP"/>
    </source>
</evidence>
<evidence type="ECO:0000256" key="5">
    <source>
        <dbReference type="ARBA" id="ARBA00023136"/>
    </source>
</evidence>
<dbReference type="Gene3D" id="1.20.1440.20">
    <property type="entry name" value="LemA-like domain"/>
    <property type="match status" value="1"/>
</dbReference>
<reference evidence="8 9" key="1">
    <citation type="journal article" date="2019" name="Int. J. Syst. Evol. Microbiol.">
        <title>Limnobaculum parvum gen. nov., sp. nov., isolated from a freshwater lake.</title>
        <authorList>
            <person name="Baek C."/>
            <person name="Shin S.K."/>
            <person name="Yi H."/>
        </authorList>
    </citation>
    <scope>NUCLEOTIDE SEQUENCE [LARGE SCALE GENOMIC DNA]</scope>
    <source>
        <strain evidence="8 9">HYN0051</strain>
    </source>
</reference>
<keyword evidence="5" id="KW-0472">Membrane</keyword>
<organism evidence="8 9">
    <name type="scientific">Limnobaculum parvum</name>
    <dbReference type="NCBI Taxonomy" id="2172103"/>
    <lineage>
        <taxon>Bacteria</taxon>
        <taxon>Pseudomonadati</taxon>
        <taxon>Pseudomonadota</taxon>
        <taxon>Gammaproteobacteria</taxon>
        <taxon>Enterobacterales</taxon>
        <taxon>Budviciaceae</taxon>
        <taxon>Limnobaculum</taxon>
    </lineage>
</organism>
<accession>A0A2Y9TXL4</accession>
<dbReference type="PANTHER" id="PTHR34478">
    <property type="entry name" value="PROTEIN LEMA"/>
    <property type="match status" value="1"/>
</dbReference>
<evidence type="ECO:0000313" key="8">
    <source>
        <dbReference type="EMBL" id="AWH88457.1"/>
    </source>
</evidence>
<dbReference type="OrthoDB" id="9804152at2"/>
<dbReference type="InterPro" id="IPR007156">
    <property type="entry name" value="MamQ_LemA"/>
</dbReference>
<feature type="chain" id="PRO_5015851376" evidence="7">
    <location>
        <begin position="26"/>
        <end position="205"/>
    </location>
</feature>
<dbReference type="PANTHER" id="PTHR34478:SF2">
    <property type="entry name" value="MEMBRANE PROTEIN"/>
    <property type="match status" value="1"/>
</dbReference>
<dbReference type="EMBL" id="CP029185">
    <property type="protein sequence ID" value="AWH88457.1"/>
    <property type="molecule type" value="Genomic_DNA"/>
</dbReference>
<evidence type="ECO:0000256" key="6">
    <source>
        <dbReference type="SAM" id="MobiDB-lite"/>
    </source>
</evidence>
<keyword evidence="7" id="KW-0732">Signal</keyword>
<evidence type="ECO:0000256" key="2">
    <source>
        <dbReference type="ARBA" id="ARBA00008854"/>
    </source>
</evidence>